<keyword evidence="1" id="KW-0418">Kinase</keyword>
<dbReference type="GO" id="GO:0004674">
    <property type="term" value="F:protein serine/threonine kinase activity"/>
    <property type="evidence" value="ECO:0007669"/>
    <property type="project" value="UniProtKB-KW"/>
</dbReference>
<dbReference type="Proteomes" id="UP000435837">
    <property type="component" value="Unassembled WGS sequence"/>
</dbReference>
<dbReference type="CDD" id="cd16936">
    <property type="entry name" value="HATPase_RsbW-like"/>
    <property type="match status" value="1"/>
</dbReference>
<evidence type="ECO:0000313" key="4">
    <source>
        <dbReference type="EMBL" id="GFE03904.1"/>
    </source>
</evidence>
<dbReference type="AlphaFoldDB" id="A0A640RYM0"/>
<dbReference type="InterPro" id="IPR050267">
    <property type="entry name" value="Anti-sigma-factor_SerPK"/>
</dbReference>
<dbReference type="InterPro" id="IPR003594">
    <property type="entry name" value="HATPase_dom"/>
</dbReference>
<evidence type="ECO:0000313" key="5">
    <source>
        <dbReference type="Proteomes" id="UP000435837"/>
    </source>
</evidence>
<name>A0A640RYM0_9ACTN</name>
<gene>
    <name evidence="4" type="ORF">Scani_01720</name>
</gene>
<dbReference type="Gene3D" id="3.30.565.10">
    <property type="entry name" value="Histidine kinase-like ATPase, C-terminal domain"/>
    <property type="match status" value="1"/>
</dbReference>
<organism evidence="4 5">
    <name type="scientific">Streptomyces caniferus</name>
    <dbReference type="NCBI Taxonomy" id="285557"/>
    <lineage>
        <taxon>Bacteria</taxon>
        <taxon>Bacillati</taxon>
        <taxon>Actinomycetota</taxon>
        <taxon>Actinomycetes</taxon>
        <taxon>Kitasatosporales</taxon>
        <taxon>Streptomycetaceae</taxon>
        <taxon>Streptomyces</taxon>
    </lineage>
</organism>
<dbReference type="Pfam" id="PF13581">
    <property type="entry name" value="HATPase_c_2"/>
    <property type="match status" value="1"/>
</dbReference>
<feature type="compositionally biased region" description="Basic residues" evidence="2">
    <location>
        <begin position="156"/>
        <end position="176"/>
    </location>
</feature>
<evidence type="ECO:0000256" key="2">
    <source>
        <dbReference type="SAM" id="MobiDB-lite"/>
    </source>
</evidence>
<dbReference type="PANTHER" id="PTHR35526:SF3">
    <property type="entry name" value="ANTI-SIGMA-F FACTOR RSBW"/>
    <property type="match status" value="1"/>
</dbReference>
<evidence type="ECO:0000256" key="1">
    <source>
        <dbReference type="ARBA" id="ARBA00022527"/>
    </source>
</evidence>
<feature type="domain" description="Histidine kinase/HSP90-like ATPase" evidence="3">
    <location>
        <begin position="13"/>
        <end position="126"/>
    </location>
</feature>
<dbReference type="EMBL" id="BLIN01000001">
    <property type="protein sequence ID" value="GFE03904.1"/>
    <property type="molecule type" value="Genomic_DNA"/>
</dbReference>
<comment type="caution">
    <text evidence="4">The sequence shown here is derived from an EMBL/GenBank/DDBJ whole genome shotgun (WGS) entry which is preliminary data.</text>
</comment>
<dbReference type="PANTHER" id="PTHR35526">
    <property type="entry name" value="ANTI-SIGMA-F FACTOR RSBW-RELATED"/>
    <property type="match status" value="1"/>
</dbReference>
<evidence type="ECO:0000259" key="3">
    <source>
        <dbReference type="Pfam" id="PF13581"/>
    </source>
</evidence>
<feature type="region of interest" description="Disordered" evidence="2">
    <location>
        <begin position="152"/>
        <end position="211"/>
    </location>
</feature>
<dbReference type="OrthoDB" id="4320214at2"/>
<reference evidence="4 5" key="1">
    <citation type="submission" date="2019-12" db="EMBL/GenBank/DDBJ databases">
        <title>Whole genome shotgun sequence of Streptomyces caniferus NBRC 15389.</title>
        <authorList>
            <person name="Ichikawa N."/>
            <person name="Kimura A."/>
            <person name="Kitahashi Y."/>
            <person name="Komaki H."/>
            <person name="Tamura T."/>
        </authorList>
    </citation>
    <scope>NUCLEOTIDE SEQUENCE [LARGE SCALE GENOMIC DNA]</scope>
    <source>
        <strain evidence="4 5">NBRC 15389</strain>
    </source>
</reference>
<proteinExistence type="predicted"/>
<keyword evidence="1" id="KW-0723">Serine/threonine-protein kinase</keyword>
<dbReference type="InterPro" id="IPR036890">
    <property type="entry name" value="HATPase_C_sf"/>
</dbReference>
<dbReference type="RefSeq" id="WP_159468983.1">
    <property type="nucleotide sequence ID" value="NZ_BAAATH010000014.1"/>
</dbReference>
<dbReference type="SUPFAM" id="SSF55874">
    <property type="entry name" value="ATPase domain of HSP90 chaperone/DNA topoisomerase II/histidine kinase"/>
    <property type="match status" value="1"/>
</dbReference>
<accession>A0A640RYM0</accession>
<keyword evidence="1" id="KW-0808">Transferase</keyword>
<protein>
    <recommendedName>
        <fullName evidence="3">Histidine kinase/HSP90-like ATPase domain-containing protein</fullName>
    </recommendedName>
</protein>
<sequence>MRVYSQSFFLVRDPTSVRLSRRRLHGLAENWGLRLNEASDTALTTVLSELVTNAVRHGTGAMLTIGVRATLSRRRVLVEVYDDSRILPAPRCAAPEDETGRGMALIDRLSVCHGAERTNCGKCVWAEIALPEQRLTSRQLILRPGRAARAVARRLTAPRRRPRPGPAGHRARHGRHPSPQSPSVLHPVERAWQQHPPHIPHKEGESPCPTS</sequence>